<dbReference type="InterPro" id="IPR017452">
    <property type="entry name" value="GPCR_Rhodpsn_7TM"/>
</dbReference>
<dbReference type="GO" id="GO:0009881">
    <property type="term" value="F:photoreceptor activity"/>
    <property type="evidence" value="ECO:0007669"/>
    <property type="project" value="UniProtKB-KW"/>
</dbReference>
<dbReference type="InterPro" id="IPR027430">
    <property type="entry name" value="Retinal_BS"/>
</dbReference>
<keyword evidence="11" id="KW-0675">Receptor</keyword>
<keyword evidence="13" id="KW-0844">Vision</keyword>
<dbReference type="InterPro" id="IPR050125">
    <property type="entry name" value="GPCR_opsins"/>
</dbReference>
<keyword evidence="6" id="KW-0681">Retinal protein</keyword>
<dbReference type="GO" id="GO:0007602">
    <property type="term" value="P:phototransduction"/>
    <property type="evidence" value="ECO:0007669"/>
    <property type="project" value="UniProtKB-KW"/>
</dbReference>
<reference evidence="17 18" key="1">
    <citation type="journal article" date="2023" name="Arcadia Sci">
        <title>De novo assembly of a long-read Amblyomma americanum tick genome.</title>
        <authorList>
            <person name="Chou S."/>
            <person name="Poskanzer K.E."/>
            <person name="Rollins M."/>
            <person name="Thuy-Boun P.S."/>
        </authorList>
    </citation>
    <scope>NUCLEOTIDE SEQUENCE [LARGE SCALE GENOMIC DNA]</scope>
    <source>
        <strain evidence="17">F_SG_1</strain>
        <tissue evidence="17">Salivary glands</tissue>
    </source>
</reference>
<feature type="transmembrane region" description="Helical" evidence="15">
    <location>
        <begin position="21"/>
        <end position="43"/>
    </location>
</feature>
<dbReference type="PROSITE" id="PS50262">
    <property type="entry name" value="G_PROTEIN_RECEP_F1_2"/>
    <property type="match status" value="1"/>
</dbReference>
<keyword evidence="5 15" id="KW-0812">Transmembrane</keyword>
<dbReference type="SUPFAM" id="SSF81321">
    <property type="entry name" value="Family A G protein-coupled receptor-like"/>
    <property type="match status" value="1"/>
</dbReference>
<accession>A0AAQ4DC88</accession>
<dbReference type="PROSITE" id="PS00238">
    <property type="entry name" value="OPSIN"/>
    <property type="match status" value="1"/>
</dbReference>
<evidence type="ECO:0000256" key="7">
    <source>
        <dbReference type="ARBA" id="ARBA00022989"/>
    </source>
</evidence>
<feature type="domain" description="G-protein coupled receptors family 1 profile" evidence="16">
    <location>
        <begin position="343"/>
        <end position="396"/>
    </location>
</feature>
<dbReference type="GO" id="GO:0004930">
    <property type="term" value="F:G protein-coupled receptor activity"/>
    <property type="evidence" value="ECO:0007669"/>
    <property type="project" value="UniProtKB-KW"/>
</dbReference>
<comment type="similarity">
    <text evidence="2">Belongs to the G-protein coupled receptor 1 family.</text>
</comment>
<sequence>MDPAGMADMQVQQESTSRSRICTIIAVMACIVMGCFLLLGFSLKRNDELVAILDQYREYLNQQSVQNPTVASAAPQAAKEPVQVKRPVPRANNTRADEVQVVYLNAPSATPTMTRRRGMSNTTSTGRATPGIVKSSNAARVQEQQLANDSAYLVPDNSSATATELLVAEKTYSRGENVSEPPVPVGRVGGVTKNETWNSENNETANSTTRTQQATSQTTEQQVTSQTTEQQPTSQTTEQQFTSQTTEQQFTSQTTEQQPTSQTTEQQATSSSSSVSTERSSMAKSEGTELAGAETTTARDESEEDSASSDTEEELDGTLITDSSRKDSKSLILAKSDVPLSNMVVLIVATFFAAWTPYAVLCLWAVFGNVASVPHLVAVLPPLFCKTASAINPFIYFFSNPRIRADIYALLTCRCRSMGRSSCSIEEDYC</sequence>
<evidence type="ECO:0000256" key="6">
    <source>
        <dbReference type="ARBA" id="ARBA00022925"/>
    </source>
</evidence>
<keyword evidence="9" id="KW-0297">G-protein coupled receptor</keyword>
<feature type="transmembrane region" description="Helical" evidence="15">
    <location>
        <begin position="343"/>
        <end position="367"/>
    </location>
</feature>
<feature type="compositionally biased region" description="Low complexity" evidence="14">
    <location>
        <begin position="190"/>
        <end position="280"/>
    </location>
</feature>
<dbReference type="Proteomes" id="UP001321473">
    <property type="component" value="Unassembled WGS sequence"/>
</dbReference>
<protein>
    <recommendedName>
        <fullName evidence="16">G-protein coupled receptors family 1 profile domain-containing protein</fullName>
    </recommendedName>
</protein>
<dbReference type="GO" id="GO:0007601">
    <property type="term" value="P:visual perception"/>
    <property type="evidence" value="ECO:0007669"/>
    <property type="project" value="UniProtKB-KW"/>
</dbReference>
<dbReference type="GO" id="GO:0016020">
    <property type="term" value="C:membrane"/>
    <property type="evidence" value="ECO:0007669"/>
    <property type="project" value="UniProtKB-SubCell"/>
</dbReference>
<keyword evidence="18" id="KW-1185">Reference proteome</keyword>
<evidence type="ECO:0000256" key="13">
    <source>
        <dbReference type="ARBA" id="ARBA00023305"/>
    </source>
</evidence>
<keyword evidence="7 15" id="KW-1133">Transmembrane helix</keyword>
<keyword evidence="12" id="KW-0807">Transducer</keyword>
<evidence type="ECO:0000256" key="15">
    <source>
        <dbReference type="SAM" id="Phobius"/>
    </source>
</evidence>
<dbReference type="Pfam" id="PF00001">
    <property type="entry name" value="7tm_1"/>
    <property type="match status" value="1"/>
</dbReference>
<dbReference type="EMBL" id="JARKHS020032400">
    <property type="protein sequence ID" value="KAK8760078.1"/>
    <property type="molecule type" value="Genomic_DNA"/>
</dbReference>
<evidence type="ECO:0000313" key="18">
    <source>
        <dbReference type="Proteomes" id="UP001321473"/>
    </source>
</evidence>
<evidence type="ECO:0000256" key="9">
    <source>
        <dbReference type="ARBA" id="ARBA00023040"/>
    </source>
</evidence>
<evidence type="ECO:0000256" key="3">
    <source>
        <dbReference type="ARBA" id="ARBA00022543"/>
    </source>
</evidence>
<comment type="caution">
    <text evidence="17">The sequence shown here is derived from an EMBL/GenBank/DDBJ whole genome shotgun (WGS) entry which is preliminary data.</text>
</comment>
<evidence type="ECO:0000256" key="5">
    <source>
        <dbReference type="ARBA" id="ARBA00022692"/>
    </source>
</evidence>
<evidence type="ECO:0000259" key="16">
    <source>
        <dbReference type="PROSITE" id="PS50262"/>
    </source>
</evidence>
<feature type="compositionally biased region" description="Polar residues" evidence="14">
    <location>
        <begin position="111"/>
        <end position="127"/>
    </location>
</feature>
<keyword evidence="8" id="KW-0157">Chromophore</keyword>
<keyword evidence="3" id="KW-0600">Photoreceptor protein</keyword>
<evidence type="ECO:0000313" key="17">
    <source>
        <dbReference type="EMBL" id="KAK8760078.1"/>
    </source>
</evidence>
<dbReference type="AlphaFoldDB" id="A0AAQ4DC88"/>
<dbReference type="PRINTS" id="PR00237">
    <property type="entry name" value="GPCRRHODOPSN"/>
</dbReference>
<evidence type="ECO:0000256" key="4">
    <source>
        <dbReference type="ARBA" id="ARBA00022606"/>
    </source>
</evidence>
<evidence type="ECO:0000256" key="2">
    <source>
        <dbReference type="ARBA" id="ARBA00010663"/>
    </source>
</evidence>
<dbReference type="PANTHER" id="PTHR24240">
    <property type="entry name" value="OPSIN"/>
    <property type="match status" value="1"/>
</dbReference>
<proteinExistence type="inferred from homology"/>
<comment type="subcellular location">
    <subcellularLocation>
        <location evidence="1">Membrane</location>
        <topology evidence="1">Multi-pass membrane protein</topology>
    </subcellularLocation>
</comment>
<gene>
    <name evidence="17" type="ORF">V5799_028654</name>
</gene>
<evidence type="ECO:0000256" key="8">
    <source>
        <dbReference type="ARBA" id="ARBA00022991"/>
    </source>
</evidence>
<dbReference type="InterPro" id="IPR000276">
    <property type="entry name" value="GPCR_Rhodpsn"/>
</dbReference>
<feature type="region of interest" description="Disordered" evidence="14">
    <location>
        <begin position="172"/>
        <end position="321"/>
    </location>
</feature>
<organism evidence="17 18">
    <name type="scientific">Amblyomma americanum</name>
    <name type="common">Lone star tick</name>
    <dbReference type="NCBI Taxonomy" id="6943"/>
    <lineage>
        <taxon>Eukaryota</taxon>
        <taxon>Metazoa</taxon>
        <taxon>Ecdysozoa</taxon>
        <taxon>Arthropoda</taxon>
        <taxon>Chelicerata</taxon>
        <taxon>Arachnida</taxon>
        <taxon>Acari</taxon>
        <taxon>Parasitiformes</taxon>
        <taxon>Ixodida</taxon>
        <taxon>Ixodoidea</taxon>
        <taxon>Ixodidae</taxon>
        <taxon>Amblyomminae</taxon>
        <taxon>Amblyomma</taxon>
    </lineage>
</organism>
<evidence type="ECO:0000256" key="12">
    <source>
        <dbReference type="ARBA" id="ARBA00023224"/>
    </source>
</evidence>
<keyword evidence="10 15" id="KW-0472">Membrane</keyword>
<keyword evidence="4" id="KW-0716">Sensory transduction</keyword>
<evidence type="ECO:0000256" key="14">
    <source>
        <dbReference type="SAM" id="MobiDB-lite"/>
    </source>
</evidence>
<dbReference type="Gene3D" id="1.20.1070.10">
    <property type="entry name" value="Rhodopsin 7-helix transmembrane proteins"/>
    <property type="match status" value="1"/>
</dbReference>
<feature type="compositionally biased region" description="Acidic residues" evidence="14">
    <location>
        <begin position="301"/>
        <end position="316"/>
    </location>
</feature>
<evidence type="ECO:0000256" key="10">
    <source>
        <dbReference type="ARBA" id="ARBA00023136"/>
    </source>
</evidence>
<evidence type="ECO:0000256" key="1">
    <source>
        <dbReference type="ARBA" id="ARBA00004141"/>
    </source>
</evidence>
<feature type="region of interest" description="Disordered" evidence="14">
    <location>
        <begin position="111"/>
        <end position="140"/>
    </location>
</feature>
<name>A0AAQ4DC88_AMBAM</name>
<evidence type="ECO:0000256" key="11">
    <source>
        <dbReference type="ARBA" id="ARBA00023170"/>
    </source>
</evidence>